<dbReference type="Pfam" id="PF13335">
    <property type="entry name" value="Mg_chelatase_C"/>
    <property type="match status" value="1"/>
</dbReference>
<sequence length="518" mass="56830">MLAKILSVAHLGLKTVPVEVEVNLSPTGFPGFSIIGLPGKEIDEAKERVKTALANCGFAFPTAKIVVNLAPADIPKEGSCYDLPIAAGLLRAIGAIPDRDEEGYFYGELSLDGSLRHTKGVFLLALSAKENKIKNLFIPSLSANEASVVSGISVYPVTSLKALINHLNNIEPILKSVKTEKQDETEEIPPEFDFDEILGQEQAKRALEIAAAGGHNIFMIGPPGSGKTMLARALPGILPPLNEEESLEVTKIYSLTGNIPPGGSLIKVRPFRTSHHTTSRIGLIGGGSQPHPGEISLAHHGVLFLDELPEFPRSTLEALRQPLEDGVINVSRIAGFAKFPAQFMLVAAANPCPCGYLGDPQRECRCSPRMISRYQSRLSGPLMDRIDLHLNVPAVKVEKLIRQSRIQADEKADLTRSESSRQIRKRVEKAREIQNKRFKGIGIQVNAKMRNKEVKKFCEICPEAQLILKQAVVNFHLSARAYFRVIKVSRTIADLTGSDEIKPEYVAEALQYRTRFEN</sequence>
<gene>
    <name evidence="3" type="ORF">COV89_03260</name>
</gene>
<reference evidence="3 4" key="1">
    <citation type="submission" date="2017-09" db="EMBL/GenBank/DDBJ databases">
        <title>Depth-based differentiation of microbial function through sediment-hosted aquifers and enrichment of novel symbionts in the deep terrestrial subsurface.</title>
        <authorList>
            <person name="Probst A.J."/>
            <person name="Ladd B."/>
            <person name="Jarett J.K."/>
            <person name="Geller-Mcgrath D.E."/>
            <person name="Sieber C.M."/>
            <person name="Emerson J.B."/>
            <person name="Anantharaman K."/>
            <person name="Thomas B.C."/>
            <person name="Malmstrom R."/>
            <person name="Stieglmeier M."/>
            <person name="Klingl A."/>
            <person name="Woyke T."/>
            <person name="Ryan C.M."/>
            <person name="Banfield J.F."/>
        </authorList>
    </citation>
    <scope>NUCLEOTIDE SEQUENCE [LARGE SCALE GENOMIC DNA]</scope>
    <source>
        <strain evidence="3">CG11_big_fil_rev_8_21_14_0_20_40_12</strain>
    </source>
</reference>
<dbReference type="InterPro" id="IPR020568">
    <property type="entry name" value="Ribosomal_Su5_D2-typ_SF"/>
</dbReference>
<feature type="domain" description="AAA+ ATPase" evidence="2">
    <location>
        <begin position="213"/>
        <end position="396"/>
    </location>
</feature>
<accession>A0A2H0KF97</accession>
<dbReference type="InterPro" id="IPR027417">
    <property type="entry name" value="P-loop_NTPase"/>
</dbReference>
<dbReference type="SMART" id="SM00382">
    <property type="entry name" value="AAA"/>
    <property type="match status" value="1"/>
</dbReference>
<dbReference type="Gene3D" id="3.40.50.300">
    <property type="entry name" value="P-loop containing nucleotide triphosphate hydrolases"/>
    <property type="match status" value="1"/>
</dbReference>
<comment type="caution">
    <text evidence="3">The sequence shown here is derived from an EMBL/GenBank/DDBJ whole genome shotgun (WGS) entry which is preliminary data.</text>
</comment>
<dbReference type="PANTHER" id="PTHR32039">
    <property type="entry name" value="MAGNESIUM-CHELATASE SUBUNIT CHLI"/>
    <property type="match status" value="1"/>
</dbReference>
<dbReference type="InterPro" id="IPR003593">
    <property type="entry name" value="AAA+_ATPase"/>
</dbReference>
<dbReference type="Pfam" id="PF01078">
    <property type="entry name" value="Mg_chelatase"/>
    <property type="match status" value="1"/>
</dbReference>
<dbReference type="AlphaFoldDB" id="A0A2H0KF97"/>
<dbReference type="Pfam" id="PF13541">
    <property type="entry name" value="ChlI"/>
    <property type="match status" value="1"/>
</dbReference>
<evidence type="ECO:0000313" key="3">
    <source>
        <dbReference type="EMBL" id="PIQ69916.1"/>
    </source>
</evidence>
<dbReference type="NCBIfam" id="TIGR00368">
    <property type="entry name" value="YifB family Mg chelatase-like AAA ATPase"/>
    <property type="match status" value="1"/>
</dbReference>
<name>A0A2H0KF97_9BACT</name>
<dbReference type="Gene3D" id="3.30.230.10">
    <property type="match status" value="1"/>
</dbReference>
<evidence type="ECO:0000259" key="2">
    <source>
        <dbReference type="SMART" id="SM00382"/>
    </source>
</evidence>
<dbReference type="InterPro" id="IPR045006">
    <property type="entry name" value="CHLI-like"/>
</dbReference>
<organism evidence="3 4">
    <name type="scientific">Candidatus Shapirobacteria bacterium CG11_big_fil_rev_8_21_14_0_20_40_12</name>
    <dbReference type="NCBI Taxonomy" id="1974889"/>
    <lineage>
        <taxon>Bacteria</taxon>
        <taxon>Candidatus Shapironibacteriota</taxon>
    </lineage>
</organism>
<evidence type="ECO:0000256" key="1">
    <source>
        <dbReference type="ARBA" id="ARBA00006354"/>
    </source>
</evidence>
<evidence type="ECO:0000313" key="4">
    <source>
        <dbReference type="Proteomes" id="UP000231371"/>
    </source>
</evidence>
<dbReference type="InterPro" id="IPR004482">
    <property type="entry name" value="Mg_chelat-rel"/>
</dbReference>
<proteinExistence type="inferred from homology"/>
<dbReference type="EMBL" id="PCVI01000051">
    <property type="protein sequence ID" value="PIQ69916.1"/>
    <property type="molecule type" value="Genomic_DNA"/>
</dbReference>
<dbReference type="InterPro" id="IPR014721">
    <property type="entry name" value="Ribsml_uS5_D2-typ_fold_subgr"/>
</dbReference>
<dbReference type="PANTHER" id="PTHR32039:SF7">
    <property type="entry name" value="COMPETENCE PROTEIN COMM"/>
    <property type="match status" value="1"/>
</dbReference>
<dbReference type="InterPro" id="IPR025158">
    <property type="entry name" value="Mg_chelat-rel_C"/>
</dbReference>
<protein>
    <submittedName>
        <fullName evidence="3">Magnesium chelatase</fullName>
    </submittedName>
</protein>
<dbReference type="SUPFAM" id="SSF52540">
    <property type="entry name" value="P-loop containing nucleoside triphosphate hydrolases"/>
    <property type="match status" value="1"/>
</dbReference>
<comment type="similarity">
    <text evidence="1">Belongs to the Mg-chelatase subunits D/I family. ComM subfamily.</text>
</comment>
<dbReference type="Proteomes" id="UP000231371">
    <property type="component" value="Unassembled WGS sequence"/>
</dbReference>
<dbReference type="GO" id="GO:0005524">
    <property type="term" value="F:ATP binding"/>
    <property type="evidence" value="ECO:0007669"/>
    <property type="project" value="InterPro"/>
</dbReference>
<dbReference type="InterPro" id="IPR000523">
    <property type="entry name" value="Mg_chelatse_chII-like_cat_dom"/>
</dbReference>
<dbReference type="SUPFAM" id="SSF54211">
    <property type="entry name" value="Ribosomal protein S5 domain 2-like"/>
    <property type="match status" value="1"/>
</dbReference>